<dbReference type="AlphaFoldDB" id="A0AAD8E4R0"/>
<keyword evidence="10" id="KW-1185">Reference proteome</keyword>
<dbReference type="Proteomes" id="UP001233999">
    <property type="component" value="Unassembled WGS sequence"/>
</dbReference>
<reference evidence="9" key="1">
    <citation type="journal article" date="2023" name="IScience">
        <title>Live-bearing cockroach genome reveals convergent evolutionary mechanisms linked to viviparity in insects and beyond.</title>
        <authorList>
            <person name="Fouks B."/>
            <person name="Harrison M.C."/>
            <person name="Mikhailova A.A."/>
            <person name="Marchal E."/>
            <person name="English S."/>
            <person name="Carruthers M."/>
            <person name="Jennings E.C."/>
            <person name="Chiamaka E.L."/>
            <person name="Frigard R.A."/>
            <person name="Pippel M."/>
            <person name="Attardo G.M."/>
            <person name="Benoit J.B."/>
            <person name="Bornberg-Bauer E."/>
            <person name="Tobe S.S."/>
        </authorList>
    </citation>
    <scope>NUCLEOTIDE SEQUENCE</scope>
    <source>
        <strain evidence="9">Stay&amp;Tobe</strain>
    </source>
</reference>
<dbReference type="Gene3D" id="1.10.287.70">
    <property type="match status" value="1"/>
</dbReference>
<reference evidence="9" key="2">
    <citation type="submission" date="2023-05" db="EMBL/GenBank/DDBJ databases">
        <authorList>
            <person name="Fouks B."/>
        </authorList>
    </citation>
    <scope>NUCLEOTIDE SEQUENCE</scope>
    <source>
        <strain evidence="9">Stay&amp;Tobe</strain>
        <tissue evidence="9">Testes</tissue>
    </source>
</reference>
<feature type="transmembrane region" description="Helical" evidence="8">
    <location>
        <begin position="480"/>
        <end position="503"/>
    </location>
</feature>
<accession>A0AAD8E4R0</accession>
<keyword evidence="5 8" id="KW-0472">Membrane</keyword>
<dbReference type="InterPro" id="IPR052192">
    <property type="entry name" value="Insect_Ionotropic_Sensory_Rcpt"/>
</dbReference>
<feature type="transmembrane region" description="Helical" evidence="8">
    <location>
        <begin position="235"/>
        <end position="255"/>
    </location>
</feature>
<evidence type="ECO:0000256" key="7">
    <source>
        <dbReference type="ARBA" id="ARBA00023180"/>
    </source>
</evidence>
<dbReference type="GO" id="GO:0005886">
    <property type="term" value="C:plasma membrane"/>
    <property type="evidence" value="ECO:0007669"/>
    <property type="project" value="UniProtKB-SubCell"/>
</dbReference>
<comment type="subcellular location">
    <subcellularLocation>
        <location evidence="1">Cell membrane</location>
        <topology evidence="1">Multi-pass membrane protein</topology>
    </subcellularLocation>
</comment>
<sequence>MGSVLIVGKMNTLPLAFHHFDGFIIVLLEQDFSPFLPDRFPDLMYNSYIRKMKIIFVILGKPNSLEPLVVFVERYSLYQAIVLIKDEFSDEINIFIWYSGNCGDMSNITLLHTCKKGETLEESMFESIKRPTDFENCTILEIVPNDPPFSYQAEYNGTTIREGSDVSIVEIIASHFGFNLIYNMAVDKPRFRIEYGNPITKINQIAHMKRYCTKMFTWFVPRAQSNPRISSLTRVYSSLVWICVLLVLVFVSSFLKYLGAFGSSDISENILSSFGLFLNVSAPRTPPGTKLRTIFFAWVAFSISFTTVFQAYMTSFFTDPGRKHQMDTLDELENSDLKLYLDRYRMNYWHLMIRKIRIYYFPSSTLAHKIEMGVNNSDIALLLSDEYFTYNFPREINWKFVFHKFSEPTVSIHHAMFMHITSPFVPLVNKVTERLVEAGIVDHLVSSYVDPTGQRFSDKSEESLIDIFEPLSLFHIFSSILYLFLGFSLSFIAFFGEVLVYWLRPRSLQYEPKT</sequence>
<keyword evidence="6" id="KW-0675">Receptor</keyword>
<gene>
    <name evidence="9" type="ORF">L9F63_025345</name>
</gene>
<comment type="caution">
    <text evidence="9">The sequence shown here is derived from an EMBL/GenBank/DDBJ whole genome shotgun (WGS) entry which is preliminary data.</text>
</comment>
<dbReference type="PANTHER" id="PTHR42643:SF24">
    <property type="entry name" value="IONOTROPIC RECEPTOR 60A"/>
    <property type="match status" value="1"/>
</dbReference>
<dbReference type="EMBL" id="JASPKZ010009416">
    <property type="protein sequence ID" value="KAJ9576764.1"/>
    <property type="molecule type" value="Genomic_DNA"/>
</dbReference>
<evidence type="ECO:0000256" key="5">
    <source>
        <dbReference type="ARBA" id="ARBA00023136"/>
    </source>
</evidence>
<evidence type="ECO:0000256" key="6">
    <source>
        <dbReference type="ARBA" id="ARBA00023170"/>
    </source>
</evidence>
<keyword evidence="4 8" id="KW-1133">Transmembrane helix</keyword>
<keyword evidence="2" id="KW-1003">Cell membrane</keyword>
<feature type="transmembrane region" description="Helical" evidence="8">
    <location>
        <begin position="295"/>
        <end position="317"/>
    </location>
</feature>
<evidence type="ECO:0000256" key="2">
    <source>
        <dbReference type="ARBA" id="ARBA00022475"/>
    </source>
</evidence>
<organism evidence="9 10">
    <name type="scientific">Diploptera punctata</name>
    <name type="common">Pacific beetle cockroach</name>
    <dbReference type="NCBI Taxonomy" id="6984"/>
    <lineage>
        <taxon>Eukaryota</taxon>
        <taxon>Metazoa</taxon>
        <taxon>Ecdysozoa</taxon>
        <taxon>Arthropoda</taxon>
        <taxon>Hexapoda</taxon>
        <taxon>Insecta</taxon>
        <taxon>Pterygota</taxon>
        <taxon>Neoptera</taxon>
        <taxon>Polyneoptera</taxon>
        <taxon>Dictyoptera</taxon>
        <taxon>Blattodea</taxon>
        <taxon>Blaberoidea</taxon>
        <taxon>Blaberidae</taxon>
        <taxon>Diplopterinae</taxon>
        <taxon>Diploptera</taxon>
    </lineage>
</organism>
<evidence type="ECO:0000313" key="10">
    <source>
        <dbReference type="Proteomes" id="UP001233999"/>
    </source>
</evidence>
<keyword evidence="7" id="KW-0325">Glycoprotein</keyword>
<evidence type="ECO:0000256" key="4">
    <source>
        <dbReference type="ARBA" id="ARBA00022989"/>
    </source>
</evidence>
<evidence type="ECO:0000256" key="1">
    <source>
        <dbReference type="ARBA" id="ARBA00004651"/>
    </source>
</evidence>
<protein>
    <submittedName>
        <fullName evidence="9">Uncharacterized protein</fullName>
    </submittedName>
</protein>
<proteinExistence type="predicted"/>
<dbReference type="PANTHER" id="PTHR42643">
    <property type="entry name" value="IONOTROPIC RECEPTOR 20A-RELATED"/>
    <property type="match status" value="1"/>
</dbReference>
<dbReference type="SUPFAM" id="SSF53850">
    <property type="entry name" value="Periplasmic binding protein-like II"/>
    <property type="match status" value="1"/>
</dbReference>
<keyword evidence="3 8" id="KW-0812">Transmembrane</keyword>
<evidence type="ECO:0000256" key="3">
    <source>
        <dbReference type="ARBA" id="ARBA00022692"/>
    </source>
</evidence>
<name>A0AAD8E4R0_DIPPU</name>
<evidence type="ECO:0000313" key="9">
    <source>
        <dbReference type="EMBL" id="KAJ9576764.1"/>
    </source>
</evidence>
<evidence type="ECO:0000256" key="8">
    <source>
        <dbReference type="SAM" id="Phobius"/>
    </source>
</evidence>